<keyword evidence="5" id="KW-0805">Transcription regulation</keyword>
<reference evidence="12" key="1">
    <citation type="submission" date="2016-10" db="EMBL/GenBank/DDBJ databases">
        <authorList>
            <person name="Varghese N."/>
            <person name="Submissions S."/>
        </authorList>
    </citation>
    <scope>NUCLEOTIDE SEQUENCE [LARGE SCALE GENOMIC DNA]</scope>
    <source>
        <strain evidence="12">CGMCC 1.4250</strain>
    </source>
</reference>
<feature type="modified residue" description="4-aspartylphosphate" evidence="8">
    <location>
        <position position="56"/>
    </location>
</feature>
<dbReference type="InterPro" id="IPR011006">
    <property type="entry name" value="CheY-like_superfamily"/>
</dbReference>
<sequence>MKYKVLIVDDEPTICKGIIELIDWESLGLKVIGSRENGIEALDIIEKEEPEIVITDIMMPEMNGLELIKRVHNQNLNVNFIVLSGYDEFEFASTAMKFGVQEYILKPCDDIEITESLKKVLEDIRQKEKKEQIFNRMTDNWKKALPQIKEKFLVEAIEMDSYLANTKSIKKMFEMTDSFYRLVLLRPEKECSLLGRFALKNISEELLALKKLQISAISNRDILLLFGSVEHAELEKPLEEIQQVFLQYYDKKTFIAISDEAPLEEIQSMYADIRECLQYGFYIGEGHLITKNEINLEKDTVNNSLDKYFQKIVVSVKTGHVEAVKLQMSNFFMHLSNTKQRIEITNMKCMELLINILQQSTSDDLDTYAQAIIELDKMDTLSQVEQYVTKLGIEITKSNYEYTVKKYSKAVEQVINYIEEQLANPELSLKKIAREILFMNEDYLGRLFQREMGERFSQYVYRLRMEKAKHLLEEKSNLKMFEISDITGFGNKSHYFSLAFKKYTGMSPTEYKNLFVVSKNNSY</sequence>
<dbReference type="PROSITE" id="PS01124">
    <property type="entry name" value="HTH_ARAC_FAMILY_2"/>
    <property type="match status" value="1"/>
</dbReference>
<evidence type="ECO:0000256" key="4">
    <source>
        <dbReference type="ARBA" id="ARBA00023012"/>
    </source>
</evidence>
<name>A0A1I4N7T9_9BACI</name>
<organism evidence="11 12">
    <name type="scientific">Gracilibacillus orientalis</name>
    <dbReference type="NCBI Taxonomy" id="334253"/>
    <lineage>
        <taxon>Bacteria</taxon>
        <taxon>Bacillati</taxon>
        <taxon>Bacillota</taxon>
        <taxon>Bacilli</taxon>
        <taxon>Bacillales</taxon>
        <taxon>Bacillaceae</taxon>
        <taxon>Gracilibacillus</taxon>
    </lineage>
</organism>
<dbReference type="Gene3D" id="3.40.50.2300">
    <property type="match status" value="1"/>
</dbReference>
<evidence type="ECO:0000256" key="8">
    <source>
        <dbReference type="PROSITE-ProRule" id="PRU00169"/>
    </source>
</evidence>
<dbReference type="RefSeq" id="WP_091484354.1">
    <property type="nucleotide sequence ID" value="NZ_FOTR01000008.1"/>
</dbReference>
<evidence type="ECO:0000256" key="5">
    <source>
        <dbReference type="ARBA" id="ARBA00023015"/>
    </source>
</evidence>
<dbReference type="SUPFAM" id="SSF52172">
    <property type="entry name" value="CheY-like"/>
    <property type="match status" value="1"/>
</dbReference>
<evidence type="ECO:0000256" key="7">
    <source>
        <dbReference type="ARBA" id="ARBA00023163"/>
    </source>
</evidence>
<dbReference type="Proteomes" id="UP000198565">
    <property type="component" value="Unassembled WGS sequence"/>
</dbReference>
<keyword evidence="6" id="KW-0238">DNA-binding</keyword>
<evidence type="ECO:0000259" key="10">
    <source>
        <dbReference type="PROSITE" id="PS50110"/>
    </source>
</evidence>
<keyword evidence="7" id="KW-0804">Transcription</keyword>
<dbReference type="CDD" id="cd17536">
    <property type="entry name" value="REC_YesN-like"/>
    <property type="match status" value="1"/>
</dbReference>
<keyword evidence="12" id="KW-1185">Reference proteome</keyword>
<dbReference type="SMART" id="SM00342">
    <property type="entry name" value="HTH_ARAC"/>
    <property type="match status" value="1"/>
</dbReference>
<protein>
    <submittedName>
        <fullName evidence="11">Two-component system, response regulator YesN</fullName>
    </submittedName>
</protein>
<gene>
    <name evidence="11" type="ORF">SAMN04487943_1087</name>
</gene>
<evidence type="ECO:0000256" key="1">
    <source>
        <dbReference type="ARBA" id="ARBA00004496"/>
    </source>
</evidence>
<dbReference type="InterPro" id="IPR051552">
    <property type="entry name" value="HptR"/>
</dbReference>
<evidence type="ECO:0000256" key="3">
    <source>
        <dbReference type="ARBA" id="ARBA00022553"/>
    </source>
</evidence>
<dbReference type="EMBL" id="FOTR01000008">
    <property type="protein sequence ID" value="SFM11548.1"/>
    <property type="molecule type" value="Genomic_DNA"/>
</dbReference>
<dbReference type="SUPFAM" id="SSF46689">
    <property type="entry name" value="Homeodomain-like"/>
    <property type="match status" value="1"/>
</dbReference>
<feature type="domain" description="Response regulatory" evidence="10">
    <location>
        <begin position="4"/>
        <end position="121"/>
    </location>
</feature>
<dbReference type="PANTHER" id="PTHR42713:SF3">
    <property type="entry name" value="TRANSCRIPTIONAL REGULATORY PROTEIN HPTR"/>
    <property type="match status" value="1"/>
</dbReference>
<keyword evidence="2" id="KW-0963">Cytoplasm</keyword>
<dbReference type="AlphaFoldDB" id="A0A1I4N7T9"/>
<dbReference type="SMART" id="SM00448">
    <property type="entry name" value="REC"/>
    <property type="match status" value="1"/>
</dbReference>
<evidence type="ECO:0000256" key="2">
    <source>
        <dbReference type="ARBA" id="ARBA00022490"/>
    </source>
</evidence>
<dbReference type="GO" id="GO:0005737">
    <property type="term" value="C:cytoplasm"/>
    <property type="evidence" value="ECO:0007669"/>
    <property type="project" value="UniProtKB-SubCell"/>
</dbReference>
<feature type="domain" description="HTH araC/xylS-type" evidence="9">
    <location>
        <begin position="412"/>
        <end position="514"/>
    </location>
</feature>
<comment type="subcellular location">
    <subcellularLocation>
        <location evidence="1">Cytoplasm</location>
    </subcellularLocation>
</comment>
<dbReference type="STRING" id="334253.SAMN04487943_1087"/>
<keyword evidence="3 8" id="KW-0597">Phosphoprotein</keyword>
<proteinExistence type="predicted"/>
<dbReference type="Pfam" id="PF00072">
    <property type="entry name" value="Response_reg"/>
    <property type="match status" value="1"/>
</dbReference>
<keyword evidence="4" id="KW-0902">Two-component regulatory system</keyword>
<evidence type="ECO:0000313" key="12">
    <source>
        <dbReference type="Proteomes" id="UP000198565"/>
    </source>
</evidence>
<dbReference type="GO" id="GO:0003700">
    <property type="term" value="F:DNA-binding transcription factor activity"/>
    <property type="evidence" value="ECO:0007669"/>
    <property type="project" value="InterPro"/>
</dbReference>
<dbReference type="OrthoDB" id="342399at2"/>
<dbReference type="GO" id="GO:0043565">
    <property type="term" value="F:sequence-specific DNA binding"/>
    <property type="evidence" value="ECO:0007669"/>
    <property type="project" value="InterPro"/>
</dbReference>
<dbReference type="Pfam" id="PF12833">
    <property type="entry name" value="HTH_18"/>
    <property type="match status" value="1"/>
</dbReference>
<evidence type="ECO:0000259" key="9">
    <source>
        <dbReference type="PROSITE" id="PS01124"/>
    </source>
</evidence>
<accession>A0A1I4N7T9</accession>
<dbReference type="InterPro" id="IPR001789">
    <property type="entry name" value="Sig_transdc_resp-reg_receiver"/>
</dbReference>
<evidence type="ECO:0000256" key="6">
    <source>
        <dbReference type="ARBA" id="ARBA00023125"/>
    </source>
</evidence>
<evidence type="ECO:0000313" key="11">
    <source>
        <dbReference type="EMBL" id="SFM11548.1"/>
    </source>
</evidence>
<dbReference type="Gene3D" id="1.10.10.60">
    <property type="entry name" value="Homeodomain-like"/>
    <property type="match status" value="2"/>
</dbReference>
<dbReference type="GO" id="GO:0000160">
    <property type="term" value="P:phosphorelay signal transduction system"/>
    <property type="evidence" value="ECO:0007669"/>
    <property type="project" value="UniProtKB-KW"/>
</dbReference>
<dbReference type="InterPro" id="IPR018060">
    <property type="entry name" value="HTH_AraC"/>
</dbReference>
<dbReference type="PROSITE" id="PS50110">
    <property type="entry name" value="RESPONSE_REGULATORY"/>
    <property type="match status" value="1"/>
</dbReference>
<dbReference type="PANTHER" id="PTHR42713">
    <property type="entry name" value="HISTIDINE KINASE-RELATED"/>
    <property type="match status" value="1"/>
</dbReference>
<dbReference type="InterPro" id="IPR009057">
    <property type="entry name" value="Homeodomain-like_sf"/>
</dbReference>